<dbReference type="Proteomes" id="UP000796880">
    <property type="component" value="Unassembled WGS sequence"/>
</dbReference>
<accession>A0A8K0MTC7</accession>
<keyword evidence="2" id="KW-0732">Signal</keyword>
<dbReference type="Pfam" id="PF17681">
    <property type="entry name" value="GCP_N_terminal"/>
    <property type="match status" value="1"/>
</dbReference>
<evidence type="ECO:0000259" key="3">
    <source>
        <dbReference type="Pfam" id="PF17681"/>
    </source>
</evidence>
<dbReference type="InterPro" id="IPR041470">
    <property type="entry name" value="GCP_N"/>
</dbReference>
<evidence type="ECO:0000313" key="5">
    <source>
        <dbReference type="Proteomes" id="UP000796880"/>
    </source>
</evidence>
<keyword evidence="5" id="KW-1185">Reference proteome</keyword>
<sequence>MVKSLIRLCWLMRWCSCCSLLTHNSDLIKKLVLRLLSRNPNSDSQQPTNSNSPAFHNYLRYTIRILSSQLTPSVTLDSAAIAKCIKHRLATQDQKTIKSQLDYLILLPNLELKGAELGNILPVLYGRGKQEKGWNNGVLLIAKDPENIRDIAFKEFVPKATRIMVRKLCELRWLFRKVKGYISESMSQFPAEDIGTVSQAFYVVLQYELSEYYKLLGVLEAQLMESNSFSFKFGNFRQLSFVEEIIYLVY</sequence>
<comment type="caution">
    <text evidence="4">The sequence shown here is derived from an EMBL/GenBank/DDBJ whole genome shotgun (WGS) entry which is preliminary data.</text>
</comment>
<reference evidence="4" key="1">
    <citation type="submission" date="2020-03" db="EMBL/GenBank/DDBJ databases">
        <title>A high-quality chromosome-level genome assembly of a woody plant with both climbing and erect habits, Rhamnella rubrinervis.</title>
        <authorList>
            <person name="Lu Z."/>
            <person name="Yang Y."/>
            <person name="Zhu X."/>
            <person name="Sun Y."/>
        </authorList>
    </citation>
    <scope>NUCLEOTIDE SEQUENCE</scope>
    <source>
        <strain evidence="4">BYM</strain>
        <tissue evidence="4">Leaf</tissue>
    </source>
</reference>
<evidence type="ECO:0000313" key="4">
    <source>
        <dbReference type="EMBL" id="KAF3457942.1"/>
    </source>
</evidence>
<dbReference type="AlphaFoldDB" id="A0A8K0MTC7"/>
<dbReference type="EMBL" id="VOIH02000001">
    <property type="protein sequence ID" value="KAF3457942.1"/>
    <property type="molecule type" value="Genomic_DNA"/>
</dbReference>
<name>A0A8K0MTC7_9ROSA</name>
<protein>
    <recommendedName>
        <fullName evidence="3">Gamma tubulin complex component protein N-terminal domain-containing protein</fullName>
    </recommendedName>
</protein>
<dbReference type="GO" id="GO:0005874">
    <property type="term" value="C:microtubule"/>
    <property type="evidence" value="ECO:0007669"/>
    <property type="project" value="UniProtKB-KW"/>
</dbReference>
<gene>
    <name evidence="4" type="ORF">FNV43_RR02603</name>
</gene>
<keyword evidence="1" id="KW-0493">Microtubule</keyword>
<organism evidence="4 5">
    <name type="scientific">Rhamnella rubrinervis</name>
    <dbReference type="NCBI Taxonomy" id="2594499"/>
    <lineage>
        <taxon>Eukaryota</taxon>
        <taxon>Viridiplantae</taxon>
        <taxon>Streptophyta</taxon>
        <taxon>Embryophyta</taxon>
        <taxon>Tracheophyta</taxon>
        <taxon>Spermatophyta</taxon>
        <taxon>Magnoliopsida</taxon>
        <taxon>eudicotyledons</taxon>
        <taxon>Gunneridae</taxon>
        <taxon>Pentapetalae</taxon>
        <taxon>rosids</taxon>
        <taxon>fabids</taxon>
        <taxon>Rosales</taxon>
        <taxon>Rhamnaceae</taxon>
        <taxon>rhamnoid group</taxon>
        <taxon>Rhamneae</taxon>
        <taxon>Rhamnella</taxon>
    </lineage>
</organism>
<dbReference type="OrthoDB" id="5860513at2759"/>
<proteinExistence type="predicted"/>
<evidence type="ECO:0000256" key="1">
    <source>
        <dbReference type="ARBA" id="ARBA00022701"/>
    </source>
</evidence>
<evidence type="ECO:0000256" key="2">
    <source>
        <dbReference type="SAM" id="SignalP"/>
    </source>
</evidence>
<feature type="domain" description="Gamma tubulin complex component protein N-terminal" evidence="3">
    <location>
        <begin position="146"/>
        <end position="230"/>
    </location>
</feature>
<feature type="signal peptide" evidence="2">
    <location>
        <begin position="1"/>
        <end position="17"/>
    </location>
</feature>
<feature type="chain" id="PRO_5035466521" description="Gamma tubulin complex component protein N-terminal domain-containing protein" evidence="2">
    <location>
        <begin position="18"/>
        <end position="250"/>
    </location>
</feature>